<reference evidence="1" key="2">
    <citation type="submission" date="2009-08" db="EMBL/GenBank/DDBJ databases">
        <authorList>
            <person name="Shrivastava S."/>
            <person name="Brinkac L.M."/>
            <person name="Dodson R.J."/>
            <person name="Harkins D.M."/>
            <person name="Durkin A.S."/>
            <person name="Sutton G."/>
        </authorList>
    </citation>
    <scope>NUCLEOTIDE SEQUENCE</scope>
    <source>
        <strain evidence="1">Eklund 17B</strain>
    </source>
</reference>
<dbReference type="HOGENOM" id="CLU_089993_0_0_9"/>
<accession>U4P7D5</accession>
<dbReference type="EMBL" id="CP001056">
    <property type="protein sequence ID" value="ACD22725.1"/>
    <property type="molecule type" value="Genomic_DNA"/>
</dbReference>
<dbReference type="PATRIC" id="fig|935198.13.peg.2346"/>
<gene>
    <name evidence="1" type="ordered locus">CLL_A2388</name>
</gene>
<reference evidence="1" key="1">
    <citation type="submission" date="2009-06" db="EMBL/GenBank/DDBJ databases">
        <authorList>
            <consortium name="US DOE Joint Genome Institute (JGI-PGF)"/>
            <person name="Lucas S."/>
            <person name="Copeland A."/>
            <person name="Lapidus A."/>
            <person name="Glavina del Rio T."/>
            <person name="Dalin E."/>
            <person name="Tice H."/>
            <person name="Bruce D."/>
            <person name="Goodwin L."/>
            <person name="Pitluck S."/>
            <person name="Kyrpides N."/>
            <person name="Mavromatis K."/>
            <person name="Ivanova N."/>
            <person name="Saunders E."/>
            <person name="Brettin T."/>
            <person name="Detter J.C."/>
            <person name="Han C."/>
            <person name="Larimer F."/>
            <person name="Land M."/>
            <person name="Hauser L."/>
            <person name="Markowitz V."/>
            <person name="Cheng J.-F."/>
            <person name="Hugenholtz P."/>
            <person name="Woyke T."/>
            <person name="Wu D."/>
            <person name="Gronow S."/>
            <person name="Klenk H.-P."/>
            <person name="Eisen J.A."/>
        </authorList>
    </citation>
    <scope>NUCLEOTIDE SEQUENCE</scope>
    <source>
        <strain evidence="1">Eklund 17B</strain>
    </source>
</reference>
<dbReference type="KEGG" id="cbk:CLL_A2388"/>
<evidence type="ECO:0000313" key="1">
    <source>
        <dbReference type="EMBL" id="ACD22725.1"/>
    </source>
</evidence>
<protein>
    <submittedName>
        <fullName evidence="1">Uncharacterized protein</fullName>
    </submittedName>
</protein>
<dbReference type="AlphaFoldDB" id="B2TRN1"/>
<organism evidence="1">
    <name type="scientific">Clostridium botulinum (strain Eklund 17B / Type B)</name>
    <dbReference type="NCBI Taxonomy" id="935198"/>
    <lineage>
        <taxon>Bacteria</taxon>
        <taxon>Bacillati</taxon>
        <taxon>Bacillota</taxon>
        <taxon>Clostridia</taxon>
        <taxon>Eubacteriales</taxon>
        <taxon>Clostridiaceae</taxon>
        <taxon>Clostridium</taxon>
    </lineage>
</organism>
<accession>B2TRN1</accession>
<name>B2TRN1_CLOBB</name>
<sequence>MLLETKEKFPQWCRDKETNYKLLLSDDIDSFMCYILQKELFNREIEYFIDVNYKKINKSFGKQVLYSTNSNIQWKDIIGLDIALENNIKCWDNHVTKQYSNDNYNLNSANMNNIINVCSNNYTSKFVISSFITMLSYYDVDITKWNKEQLAILCCIDGLYTPFCNQRFMEQGKENLRFLGYEFLSNFIKENLQYIIKIESEYNIKYGKICTDNDGFLQTNIDLLGLQLAFIGVFNSIFDLPHNKFMEIESYKSTFVNLSDNKYTKKILNKSDRLMNFALLFKNKAVVSYDVD</sequence>
<proteinExistence type="predicted"/>